<feature type="transmembrane region" description="Helical" evidence="1">
    <location>
        <begin position="338"/>
        <end position="357"/>
    </location>
</feature>
<sequence>MLAIYLVTAFLTGAPEADANITVNQPVIDVDAPLADQLALRLIRHHDALTAVSLVYTSVSERRNDQPEGAYWRRAISVSETGMFRSDNSHGHKRRPWQYDPSRKTLVITPSESTLLENLNRSMVMLDYDTSEAPNYIRGENFFEVLGWWPFIKWPPPQWHGHAYSMRAMLNEGSYRLLPEKEVVGSKPCYTLIVNDVLTVWCDCDRPECVLKSEIYDPTTKVLDSKFEMRKYEEVGDNIWLPKQFRFIRLDSHAHTPQLREKVVFDKTFLVSDIKINEDVEMSIFRQEYAPGTVQVIGTQEETRYEPVVNGQLNHFNSILNWCRFCSLEEKAKQNSPWYDRLLIFVLCFLVGSFLVSRRFLRIACKRSDNSR</sequence>
<keyword evidence="1" id="KW-1133">Transmembrane helix</keyword>
<reference evidence="2 3" key="1">
    <citation type="submission" date="2019-02" db="EMBL/GenBank/DDBJ databases">
        <title>Deep-cultivation of Planctomycetes and their phenomic and genomic characterization uncovers novel biology.</title>
        <authorList>
            <person name="Wiegand S."/>
            <person name="Jogler M."/>
            <person name="Boedeker C."/>
            <person name="Pinto D."/>
            <person name="Vollmers J."/>
            <person name="Rivas-Marin E."/>
            <person name="Kohn T."/>
            <person name="Peeters S.H."/>
            <person name="Heuer A."/>
            <person name="Rast P."/>
            <person name="Oberbeckmann S."/>
            <person name="Bunk B."/>
            <person name="Jeske O."/>
            <person name="Meyerdierks A."/>
            <person name="Storesund J.E."/>
            <person name="Kallscheuer N."/>
            <person name="Luecker S."/>
            <person name="Lage O.M."/>
            <person name="Pohl T."/>
            <person name="Merkel B.J."/>
            <person name="Hornburger P."/>
            <person name="Mueller R.-W."/>
            <person name="Bruemmer F."/>
            <person name="Labrenz M."/>
            <person name="Spormann A.M."/>
            <person name="Op den Camp H."/>
            <person name="Overmann J."/>
            <person name="Amann R."/>
            <person name="Jetten M.S.M."/>
            <person name="Mascher T."/>
            <person name="Medema M.H."/>
            <person name="Devos D.P."/>
            <person name="Kaster A.-K."/>
            <person name="Ovreas L."/>
            <person name="Rohde M."/>
            <person name="Galperin M.Y."/>
            <person name="Jogler C."/>
        </authorList>
    </citation>
    <scope>NUCLEOTIDE SEQUENCE [LARGE SCALE GENOMIC DNA]</scope>
    <source>
        <strain evidence="2 3">Pan241w</strain>
    </source>
</reference>
<evidence type="ECO:0000313" key="2">
    <source>
        <dbReference type="EMBL" id="QDT45666.1"/>
    </source>
</evidence>
<dbReference type="Proteomes" id="UP000317171">
    <property type="component" value="Chromosome"/>
</dbReference>
<keyword evidence="3" id="KW-1185">Reference proteome</keyword>
<name>A0A517RP54_9PLAN</name>
<gene>
    <name evidence="2" type="ORF">Pan241w_57930</name>
</gene>
<organism evidence="2 3">
    <name type="scientific">Gimesia alba</name>
    <dbReference type="NCBI Taxonomy" id="2527973"/>
    <lineage>
        <taxon>Bacteria</taxon>
        <taxon>Pseudomonadati</taxon>
        <taxon>Planctomycetota</taxon>
        <taxon>Planctomycetia</taxon>
        <taxon>Planctomycetales</taxon>
        <taxon>Planctomycetaceae</taxon>
        <taxon>Gimesia</taxon>
    </lineage>
</organism>
<proteinExistence type="predicted"/>
<keyword evidence="1" id="KW-0472">Membrane</keyword>
<dbReference type="AlphaFoldDB" id="A0A517RP54"/>
<dbReference type="RefSeq" id="WP_145222547.1">
    <property type="nucleotide sequence ID" value="NZ_CP036269.1"/>
</dbReference>
<dbReference type="KEGG" id="gaz:Pan241w_57930"/>
<evidence type="ECO:0000256" key="1">
    <source>
        <dbReference type="SAM" id="Phobius"/>
    </source>
</evidence>
<protein>
    <submittedName>
        <fullName evidence="2">Uncharacterized protein</fullName>
    </submittedName>
</protein>
<keyword evidence="1" id="KW-0812">Transmembrane</keyword>
<evidence type="ECO:0000313" key="3">
    <source>
        <dbReference type="Proteomes" id="UP000317171"/>
    </source>
</evidence>
<accession>A0A517RP54</accession>
<dbReference type="EMBL" id="CP036269">
    <property type="protein sequence ID" value="QDT45666.1"/>
    <property type="molecule type" value="Genomic_DNA"/>
</dbReference>